<feature type="modified residue" description="Pyruvic acid (Ser)" evidence="9">
    <location>
        <position position="25"/>
    </location>
</feature>
<comment type="catalytic activity">
    <reaction evidence="9">
        <text>L-aspartate + H(+) = beta-alanine + CO2</text>
        <dbReference type="Rhea" id="RHEA:19497"/>
        <dbReference type="ChEBI" id="CHEBI:15378"/>
        <dbReference type="ChEBI" id="CHEBI:16526"/>
        <dbReference type="ChEBI" id="CHEBI:29991"/>
        <dbReference type="ChEBI" id="CHEBI:57966"/>
        <dbReference type="EC" id="4.1.1.11"/>
    </reaction>
</comment>
<feature type="active site" description="Proton donor" evidence="9">
    <location>
        <position position="58"/>
    </location>
</feature>
<comment type="subunit">
    <text evidence="9">Heterooctamer of four alpha and four beta subunits.</text>
</comment>
<dbReference type="PIRSF" id="PIRSF006246">
    <property type="entry name" value="Asp_decarbox"/>
    <property type="match status" value="1"/>
</dbReference>
<dbReference type="Pfam" id="PF02261">
    <property type="entry name" value="Asp_decarbox"/>
    <property type="match status" value="1"/>
</dbReference>
<keyword evidence="3 9" id="KW-0210">Decarboxylase</keyword>
<dbReference type="EC" id="4.1.1.11" evidence="9"/>
<keyword evidence="11" id="KW-1185">Reference proteome</keyword>
<dbReference type="PANTHER" id="PTHR21012:SF0">
    <property type="entry name" value="ASPARTATE 1-DECARBOXYLASE"/>
    <property type="match status" value="1"/>
</dbReference>
<dbReference type="Proteomes" id="UP001296943">
    <property type="component" value="Unassembled WGS sequence"/>
</dbReference>
<dbReference type="SUPFAM" id="SSF50692">
    <property type="entry name" value="ADC-like"/>
    <property type="match status" value="1"/>
</dbReference>
<dbReference type="EMBL" id="JAFBDR010000001">
    <property type="protein sequence ID" value="MBM7569852.1"/>
    <property type="molecule type" value="Genomic_DNA"/>
</dbReference>
<evidence type="ECO:0000256" key="6">
    <source>
        <dbReference type="ARBA" id="ARBA00023239"/>
    </source>
</evidence>
<protein>
    <recommendedName>
        <fullName evidence="9">Aspartate 1-decarboxylase</fullName>
        <ecNumber evidence="9">4.1.1.11</ecNumber>
    </recommendedName>
    <alternativeName>
        <fullName evidence="9">Aspartate alpha-decarboxylase</fullName>
    </alternativeName>
    <component>
        <recommendedName>
            <fullName evidence="9">Aspartate 1-decarboxylase beta chain</fullName>
        </recommendedName>
    </component>
    <component>
        <recommendedName>
            <fullName evidence="9">Aspartate 1-decarboxylase alpha chain</fullName>
        </recommendedName>
    </component>
</protein>
<dbReference type="GO" id="GO:0004068">
    <property type="term" value="F:aspartate 1-decarboxylase activity"/>
    <property type="evidence" value="ECO:0007669"/>
    <property type="project" value="UniProtKB-EC"/>
</dbReference>
<comment type="caution">
    <text evidence="10">The sequence shown here is derived from an EMBL/GenBank/DDBJ whole genome shotgun (WGS) entry which is preliminary data.</text>
</comment>
<keyword evidence="8 9" id="KW-0670">Pyruvate</keyword>
<gene>
    <name evidence="9" type="primary">panD</name>
    <name evidence="10" type="ORF">JOC48_000321</name>
</gene>
<evidence type="ECO:0000313" key="11">
    <source>
        <dbReference type="Proteomes" id="UP001296943"/>
    </source>
</evidence>
<reference evidence="10 11" key="1">
    <citation type="submission" date="2021-01" db="EMBL/GenBank/DDBJ databases">
        <title>Genomic Encyclopedia of Type Strains, Phase IV (KMG-IV): sequencing the most valuable type-strain genomes for metagenomic binning, comparative biology and taxonomic classification.</title>
        <authorList>
            <person name="Goeker M."/>
        </authorList>
    </citation>
    <scope>NUCLEOTIDE SEQUENCE [LARGE SCALE GENOMIC DNA]</scope>
    <source>
        <strain evidence="10 11">DSM 23711</strain>
    </source>
</reference>
<dbReference type="HAMAP" id="MF_00446">
    <property type="entry name" value="PanD"/>
    <property type="match status" value="1"/>
</dbReference>
<dbReference type="RefSeq" id="WP_204497299.1">
    <property type="nucleotide sequence ID" value="NZ_JAFBDR010000001.1"/>
</dbReference>
<evidence type="ECO:0000256" key="8">
    <source>
        <dbReference type="ARBA" id="ARBA00023317"/>
    </source>
</evidence>
<evidence type="ECO:0000256" key="4">
    <source>
        <dbReference type="ARBA" id="ARBA00022813"/>
    </source>
</evidence>
<evidence type="ECO:0000256" key="9">
    <source>
        <dbReference type="HAMAP-Rule" id="MF_00446"/>
    </source>
</evidence>
<organism evidence="10 11">
    <name type="scientific">Aquibacillus albus</name>
    <dbReference type="NCBI Taxonomy" id="1168171"/>
    <lineage>
        <taxon>Bacteria</taxon>
        <taxon>Bacillati</taxon>
        <taxon>Bacillota</taxon>
        <taxon>Bacilli</taxon>
        <taxon>Bacillales</taxon>
        <taxon>Bacillaceae</taxon>
        <taxon>Aquibacillus</taxon>
    </lineage>
</organism>
<evidence type="ECO:0000256" key="5">
    <source>
        <dbReference type="ARBA" id="ARBA00023145"/>
    </source>
</evidence>
<evidence type="ECO:0000256" key="7">
    <source>
        <dbReference type="ARBA" id="ARBA00023270"/>
    </source>
</evidence>
<keyword evidence="7 9" id="KW-0704">Schiff base</keyword>
<evidence type="ECO:0000256" key="3">
    <source>
        <dbReference type="ARBA" id="ARBA00022793"/>
    </source>
</evidence>
<accession>A0ABS2MVD5</accession>
<dbReference type="NCBIfam" id="TIGR00223">
    <property type="entry name" value="panD"/>
    <property type="match status" value="1"/>
</dbReference>
<feature type="binding site" evidence="9">
    <location>
        <position position="57"/>
    </location>
    <ligand>
        <name>substrate</name>
    </ligand>
</feature>
<comment type="pathway">
    <text evidence="9">Cofactor biosynthesis; (R)-pantothenate biosynthesis; beta-alanine from L-aspartate: step 1/1.</text>
</comment>
<feature type="chain" id="PRO_5044943481" description="Aspartate 1-decarboxylase alpha chain" evidence="9">
    <location>
        <begin position="25"/>
        <end position="127"/>
    </location>
</feature>
<dbReference type="PANTHER" id="PTHR21012">
    <property type="entry name" value="ASPARTATE 1-DECARBOXYLASE"/>
    <property type="match status" value="1"/>
</dbReference>
<feature type="active site" description="Schiff-base intermediate with substrate; via pyruvic acid" evidence="9">
    <location>
        <position position="25"/>
    </location>
</feature>
<name>A0ABS2MVD5_9BACI</name>
<comment type="similarity">
    <text evidence="9">Belongs to the PanD family.</text>
</comment>
<feature type="chain" id="PRO_5044943482" description="Aspartate 1-decarboxylase beta chain" evidence="9">
    <location>
        <begin position="1"/>
        <end position="24"/>
    </location>
</feature>
<sequence length="127" mass="14227">MFRTMMKAKIHRARVTEANLNYVGSVTIDEELLEQVDILPHEKVQIVNNNNGARLETYVIPGERGSKVICLNGAAARLVQKGDTVIIISYAILSNDELSTFKPKVAIMNHNNEIEQLIDEEPPLTEL</sequence>
<feature type="binding site" evidence="9">
    <location>
        <begin position="73"/>
        <end position="75"/>
    </location>
    <ligand>
        <name>substrate</name>
    </ligand>
</feature>
<dbReference type="InterPro" id="IPR003190">
    <property type="entry name" value="Asp_decarbox"/>
</dbReference>
<dbReference type="InterPro" id="IPR009010">
    <property type="entry name" value="Asp_de-COase-like_dom_sf"/>
</dbReference>
<keyword evidence="4 9" id="KW-0068">Autocatalytic cleavage</keyword>
<evidence type="ECO:0000256" key="2">
    <source>
        <dbReference type="ARBA" id="ARBA00022655"/>
    </source>
</evidence>
<evidence type="ECO:0000313" key="10">
    <source>
        <dbReference type="EMBL" id="MBM7569852.1"/>
    </source>
</evidence>
<comment type="cofactor">
    <cofactor evidence="9">
        <name>pyruvate</name>
        <dbReference type="ChEBI" id="CHEBI:15361"/>
    </cofactor>
    <text evidence="9">Binds 1 pyruvoyl group covalently per subunit.</text>
</comment>
<comment type="subcellular location">
    <subcellularLocation>
        <location evidence="9">Cytoplasm</location>
    </subcellularLocation>
</comment>
<dbReference type="CDD" id="cd06919">
    <property type="entry name" value="Asp_decarbox"/>
    <property type="match status" value="1"/>
</dbReference>
<keyword evidence="1 9" id="KW-0963">Cytoplasm</keyword>
<dbReference type="Gene3D" id="2.40.40.20">
    <property type="match status" value="1"/>
</dbReference>
<proteinExistence type="inferred from homology"/>
<keyword evidence="2 9" id="KW-0566">Pantothenate biosynthesis</keyword>
<comment type="PTM">
    <text evidence="9">Is synthesized initially as an inactive proenzyme, which is activated by self-cleavage at a specific serine bond to produce a beta-subunit with a hydroxyl group at its C-terminus and an alpha-subunit with a pyruvoyl group at its N-terminus.</text>
</comment>
<evidence type="ECO:0000256" key="1">
    <source>
        <dbReference type="ARBA" id="ARBA00022490"/>
    </source>
</evidence>
<keyword evidence="5 9" id="KW-0865">Zymogen</keyword>
<comment type="function">
    <text evidence="9">Catalyzes the pyruvoyl-dependent decarboxylation of aspartate to produce beta-alanine.</text>
</comment>
<keyword evidence="6 9" id="KW-0456">Lyase</keyword>